<gene>
    <name evidence="2" type="ORF">EOW65_11385</name>
</gene>
<accession>A0A443LDI2</accession>
<reference evidence="2 3" key="1">
    <citation type="submission" date="2019-01" db="EMBL/GenBank/DDBJ databases">
        <title>Sinorhodobacter populi sp. nov. isolated from the symptomatic bark tissue of Populus euramericana canker.</title>
        <authorList>
            <person name="Xu G."/>
        </authorList>
    </citation>
    <scope>NUCLEOTIDE SEQUENCE [LARGE SCALE GENOMIC DNA]</scope>
    <source>
        <strain evidence="2 3">CCTCC AB2012026</strain>
    </source>
</reference>
<keyword evidence="3" id="KW-1185">Reference proteome</keyword>
<proteinExistence type="predicted"/>
<comment type="caution">
    <text evidence="2">The sequence shown here is derived from an EMBL/GenBank/DDBJ whole genome shotgun (WGS) entry which is preliminary data.</text>
</comment>
<protein>
    <submittedName>
        <fullName evidence="2">Mobilization relaxase</fullName>
    </submittedName>
</protein>
<evidence type="ECO:0000313" key="2">
    <source>
        <dbReference type="EMBL" id="RWR47219.1"/>
    </source>
</evidence>
<sequence length="443" mass="48378">MLIKFFPNGKGTGAGPVGYLVAREVLAYDENRDLIRGDDGQPLTVIRTPLPEVLRGDPGRTEALIDACPHDWSYRAGVIAFTAEDAPSEADQQQVMDRFEELAFAGLDPDRYDMLWVRHSHEGRVELHFCTPRMELESGKSLNIAPPGYERAFDSLRDLMNETHGWTDPMDASHAQEVRRVQERPDRAEGREGLQRWILDQISVGLIEDRAQMAAALTEAGFELPRQGKDYITVKDPETGERWRLKGEIFHEDWQAGPDAPEREAERGAGHDPGGSRRLDAVSTDALQAGFAEHCDRRARYNRERYPELPSVERAGAEQSAPRDLARDAARALGDGGDLPPELGDLHRAELALEPGVDPGQIGLSGAVDADRGGELPVVAARDGGAASMHGDGAGDALLAGEETLNGGGDDRAGARIAGLRRTVGERLRDELLPIPWTVSGMI</sequence>
<evidence type="ECO:0000256" key="1">
    <source>
        <dbReference type="SAM" id="MobiDB-lite"/>
    </source>
</evidence>
<name>A0A443LDI2_9RHOB</name>
<dbReference type="RefSeq" id="WP_128149525.1">
    <property type="nucleotide sequence ID" value="NZ_SAVB01000015.1"/>
</dbReference>
<evidence type="ECO:0000313" key="3">
    <source>
        <dbReference type="Proteomes" id="UP000286594"/>
    </source>
</evidence>
<dbReference type="AlphaFoldDB" id="A0A443LDI2"/>
<organism evidence="2 3">
    <name type="scientific">Paenirhodobacter ferrireducens</name>
    <dbReference type="NCBI Taxonomy" id="1215032"/>
    <lineage>
        <taxon>Bacteria</taxon>
        <taxon>Pseudomonadati</taxon>
        <taxon>Pseudomonadota</taxon>
        <taxon>Alphaproteobacteria</taxon>
        <taxon>Rhodobacterales</taxon>
        <taxon>Rhodobacter group</taxon>
        <taxon>Paenirhodobacter</taxon>
    </lineage>
</organism>
<dbReference type="Proteomes" id="UP000286594">
    <property type="component" value="Unassembled WGS sequence"/>
</dbReference>
<dbReference type="EMBL" id="SAVB01000015">
    <property type="protein sequence ID" value="RWR47219.1"/>
    <property type="molecule type" value="Genomic_DNA"/>
</dbReference>
<feature type="region of interest" description="Disordered" evidence="1">
    <location>
        <begin position="250"/>
        <end position="279"/>
    </location>
</feature>
<feature type="region of interest" description="Disordered" evidence="1">
    <location>
        <begin position="306"/>
        <end position="325"/>
    </location>
</feature>
<dbReference type="OrthoDB" id="5351104at2"/>